<evidence type="ECO:0000259" key="1">
    <source>
        <dbReference type="PROSITE" id="PS50943"/>
    </source>
</evidence>
<evidence type="ECO:0000313" key="2">
    <source>
        <dbReference type="EMBL" id="RGX30461.1"/>
    </source>
</evidence>
<evidence type="ECO:0000313" key="3">
    <source>
        <dbReference type="Proteomes" id="UP000283880"/>
    </source>
</evidence>
<dbReference type="InterPro" id="IPR001387">
    <property type="entry name" value="Cro/C1-type_HTH"/>
</dbReference>
<dbReference type="SMART" id="SM00530">
    <property type="entry name" value="HTH_XRE"/>
    <property type="match status" value="1"/>
</dbReference>
<sequence length="89" mass="10513">MPICHGLVTFRYGYCRMTIYNRHGGDKMDQQTILKELRESHGYTQEEVAKIIGVHPSAYSRYESRKRELPKECAKKLGELYGVEWWTLM</sequence>
<dbReference type="OrthoDB" id="9805654at2"/>
<dbReference type="Gene3D" id="1.10.260.40">
    <property type="entry name" value="lambda repressor-like DNA-binding domains"/>
    <property type="match status" value="1"/>
</dbReference>
<name>A0A413FHL4_9FIRM</name>
<dbReference type="SUPFAM" id="SSF47413">
    <property type="entry name" value="lambda repressor-like DNA-binding domains"/>
    <property type="match status" value="1"/>
</dbReference>
<feature type="domain" description="HTH cro/C1-type" evidence="1">
    <location>
        <begin position="34"/>
        <end position="88"/>
    </location>
</feature>
<dbReference type="GO" id="GO:0003677">
    <property type="term" value="F:DNA binding"/>
    <property type="evidence" value="ECO:0007669"/>
    <property type="project" value="InterPro"/>
</dbReference>
<dbReference type="Proteomes" id="UP000283880">
    <property type="component" value="Unassembled WGS sequence"/>
</dbReference>
<gene>
    <name evidence="2" type="ORF">DWV29_08490</name>
</gene>
<dbReference type="InterPro" id="IPR010982">
    <property type="entry name" value="Lambda_DNA-bd_dom_sf"/>
</dbReference>
<dbReference type="AlphaFoldDB" id="A0A413FHL4"/>
<organism evidence="2 3">
    <name type="scientific">Enterocloster asparagiformis</name>
    <dbReference type="NCBI Taxonomy" id="333367"/>
    <lineage>
        <taxon>Bacteria</taxon>
        <taxon>Bacillati</taxon>
        <taxon>Bacillota</taxon>
        <taxon>Clostridia</taxon>
        <taxon>Lachnospirales</taxon>
        <taxon>Lachnospiraceae</taxon>
        <taxon>Enterocloster</taxon>
    </lineage>
</organism>
<dbReference type="EMBL" id="QSBM01000005">
    <property type="protein sequence ID" value="RGX30461.1"/>
    <property type="molecule type" value="Genomic_DNA"/>
</dbReference>
<proteinExistence type="predicted"/>
<reference evidence="2 3" key="1">
    <citation type="submission" date="2018-08" db="EMBL/GenBank/DDBJ databases">
        <title>A genome reference for cultivated species of the human gut microbiota.</title>
        <authorList>
            <person name="Zou Y."/>
            <person name="Xue W."/>
            <person name="Luo G."/>
        </authorList>
    </citation>
    <scope>NUCLEOTIDE SEQUENCE [LARGE SCALE GENOMIC DNA]</scope>
    <source>
        <strain evidence="2 3">AF04-15</strain>
    </source>
</reference>
<dbReference type="Pfam" id="PF01381">
    <property type="entry name" value="HTH_3"/>
    <property type="match status" value="1"/>
</dbReference>
<protein>
    <submittedName>
        <fullName evidence="2">XRE family transcriptional regulator</fullName>
    </submittedName>
</protein>
<dbReference type="PROSITE" id="PS50943">
    <property type="entry name" value="HTH_CROC1"/>
    <property type="match status" value="1"/>
</dbReference>
<accession>A0A413FHL4</accession>
<comment type="caution">
    <text evidence="2">The sequence shown here is derived from an EMBL/GenBank/DDBJ whole genome shotgun (WGS) entry which is preliminary data.</text>
</comment>
<dbReference type="CDD" id="cd00093">
    <property type="entry name" value="HTH_XRE"/>
    <property type="match status" value="1"/>
</dbReference>